<gene>
    <name evidence="1" type="ORF">g.42467</name>
</gene>
<organism evidence="1">
    <name type="scientific">Clastoptera arizonana</name>
    <name type="common">Arizona spittle bug</name>
    <dbReference type="NCBI Taxonomy" id="38151"/>
    <lineage>
        <taxon>Eukaryota</taxon>
        <taxon>Metazoa</taxon>
        <taxon>Ecdysozoa</taxon>
        <taxon>Arthropoda</taxon>
        <taxon>Hexapoda</taxon>
        <taxon>Insecta</taxon>
        <taxon>Pterygota</taxon>
        <taxon>Neoptera</taxon>
        <taxon>Paraneoptera</taxon>
        <taxon>Hemiptera</taxon>
        <taxon>Auchenorrhyncha</taxon>
        <taxon>Cercopoidea</taxon>
        <taxon>Clastopteridae</taxon>
        <taxon>Clastoptera</taxon>
    </lineage>
</organism>
<protein>
    <submittedName>
        <fullName evidence="1">Uncharacterized protein</fullName>
    </submittedName>
</protein>
<dbReference type="AlphaFoldDB" id="A0A1B6DDP0"/>
<proteinExistence type="predicted"/>
<reference evidence="1" key="1">
    <citation type="submission" date="2015-12" db="EMBL/GenBank/DDBJ databases">
        <title>De novo transcriptome assembly of four potential Pierce s Disease insect vectors from Arizona vineyards.</title>
        <authorList>
            <person name="Tassone E.E."/>
        </authorList>
    </citation>
    <scope>NUCLEOTIDE SEQUENCE</scope>
</reference>
<accession>A0A1B6DDP0</accession>
<name>A0A1B6DDP0_9HEMI</name>
<evidence type="ECO:0000313" key="1">
    <source>
        <dbReference type="EMBL" id="JAS23821.1"/>
    </source>
</evidence>
<dbReference type="EMBL" id="GEDC01013477">
    <property type="protein sequence ID" value="JAS23821.1"/>
    <property type="molecule type" value="Transcribed_RNA"/>
</dbReference>
<sequence>MAENGLQQSLGGRKVPTIKLDVDKILQDRERRAKFQLSQEKLEAKQKQISEEEDIPLFTRSTSIINKESSLRTCLVIEEIFNDNEYGRYYYYDELARPAKSRISDFVCENYLPPSDTRILNSQSCEVQFKLMSTTPDQNTAKQAYKRMVQTDFKVNFIDIITIFLNWGASLESLGASFIDLQIPLKAHNNKQSGKVFKHNIYFVLKYISHCSVGWNPNDVASMVFILLVSGLDKKFNDSYLILLETTKELIDRLHDNNISQLATHLTKRFEKMEISSAIHFCIDLIPVSKNSSLLSLKSSYGLLKFMLGDKAPTEENGIWSIFNVLAEQVKQDKEHNLIRLSQVLKLVENILVKRYEKVDNQDDENFIALENSISEFLSHLKYKPFSKGYDDFLIITELCARVECYCSRMGRSRN</sequence>